<gene>
    <name evidence="3" type="ORF">G5C51_18670</name>
</gene>
<dbReference type="Proteomes" id="UP000481583">
    <property type="component" value="Unassembled WGS sequence"/>
</dbReference>
<feature type="chain" id="PRO_5026142139" description="Lipoprotein" evidence="2">
    <location>
        <begin position="27"/>
        <end position="162"/>
    </location>
</feature>
<name>A0A6G4U3V7_9ACTN</name>
<comment type="caution">
    <text evidence="3">The sequence shown here is derived from an EMBL/GenBank/DDBJ whole genome shotgun (WGS) entry which is preliminary data.</text>
</comment>
<evidence type="ECO:0000256" key="2">
    <source>
        <dbReference type="SAM" id="SignalP"/>
    </source>
</evidence>
<feature type="compositionally biased region" description="Basic and acidic residues" evidence="1">
    <location>
        <begin position="30"/>
        <end position="44"/>
    </location>
</feature>
<evidence type="ECO:0000313" key="3">
    <source>
        <dbReference type="EMBL" id="NGN65911.1"/>
    </source>
</evidence>
<keyword evidence="2" id="KW-0732">Signal</keyword>
<reference evidence="3 4" key="1">
    <citation type="submission" date="2020-02" db="EMBL/GenBank/DDBJ databases">
        <title>Whole-genome analyses of novel actinobacteria.</title>
        <authorList>
            <person name="Sahin N."/>
        </authorList>
    </citation>
    <scope>NUCLEOTIDE SEQUENCE [LARGE SCALE GENOMIC DNA]</scope>
    <source>
        <strain evidence="3 4">A7024</strain>
    </source>
</reference>
<sequence length="162" mass="16326">MRTSARFAGVAAAAVAALLVSGCSSGSDDGGDKGSETPKADQTKAPDGGGDAKVGADQLEGGWSTDATHADEGLRILAVSKGSAMLTGKSTCTGKATDAGLALKCNDGNTDFATGQVQSLEGKKLVIKWASGKEDTFTKTPNDIPTDLGDLPENPEDLPTPE</sequence>
<feature type="region of interest" description="Disordered" evidence="1">
    <location>
        <begin position="135"/>
        <end position="162"/>
    </location>
</feature>
<dbReference type="PROSITE" id="PS51257">
    <property type="entry name" value="PROKAR_LIPOPROTEIN"/>
    <property type="match status" value="1"/>
</dbReference>
<protein>
    <recommendedName>
        <fullName evidence="5">Lipoprotein</fullName>
    </recommendedName>
</protein>
<feature type="region of interest" description="Disordered" evidence="1">
    <location>
        <begin position="24"/>
        <end position="68"/>
    </location>
</feature>
<evidence type="ECO:0000256" key="1">
    <source>
        <dbReference type="SAM" id="MobiDB-lite"/>
    </source>
</evidence>
<evidence type="ECO:0000313" key="4">
    <source>
        <dbReference type="Proteomes" id="UP000481583"/>
    </source>
</evidence>
<feature type="signal peptide" evidence="2">
    <location>
        <begin position="1"/>
        <end position="26"/>
    </location>
</feature>
<accession>A0A6G4U3V7</accession>
<proteinExistence type="predicted"/>
<evidence type="ECO:0008006" key="5">
    <source>
        <dbReference type="Google" id="ProtNLM"/>
    </source>
</evidence>
<keyword evidence="4" id="KW-1185">Reference proteome</keyword>
<organism evidence="3 4">
    <name type="scientific">Streptomyces coryli</name>
    <dbReference type="NCBI Taxonomy" id="1128680"/>
    <lineage>
        <taxon>Bacteria</taxon>
        <taxon>Bacillati</taxon>
        <taxon>Actinomycetota</taxon>
        <taxon>Actinomycetes</taxon>
        <taxon>Kitasatosporales</taxon>
        <taxon>Streptomycetaceae</taxon>
        <taxon>Streptomyces</taxon>
    </lineage>
</organism>
<dbReference type="RefSeq" id="WP_165238792.1">
    <property type="nucleotide sequence ID" value="NZ_JAAKZV010000077.1"/>
</dbReference>
<dbReference type="EMBL" id="JAAKZV010000077">
    <property type="protein sequence ID" value="NGN65911.1"/>
    <property type="molecule type" value="Genomic_DNA"/>
</dbReference>
<dbReference type="AlphaFoldDB" id="A0A6G4U3V7"/>